<dbReference type="Pfam" id="PF14111">
    <property type="entry name" value="DUF4283"/>
    <property type="match status" value="1"/>
</dbReference>
<evidence type="ECO:0000259" key="1">
    <source>
        <dbReference type="Pfam" id="PF14111"/>
    </source>
</evidence>
<dbReference type="Proteomes" id="UP001188597">
    <property type="component" value="Unassembled WGS sequence"/>
</dbReference>
<evidence type="ECO:0008006" key="5">
    <source>
        <dbReference type="Google" id="ProtNLM"/>
    </source>
</evidence>
<dbReference type="AlphaFoldDB" id="A0AA88WPM7"/>
<organism evidence="3 4">
    <name type="scientific">Escallonia herrerae</name>
    <dbReference type="NCBI Taxonomy" id="1293975"/>
    <lineage>
        <taxon>Eukaryota</taxon>
        <taxon>Viridiplantae</taxon>
        <taxon>Streptophyta</taxon>
        <taxon>Embryophyta</taxon>
        <taxon>Tracheophyta</taxon>
        <taxon>Spermatophyta</taxon>
        <taxon>Magnoliopsida</taxon>
        <taxon>eudicotyledons</taxon>
        <taxon>Gunneridae</taxon>
        <taxon>Pentapetalae</taxon>
        <taxon>asterids</taxon>
        <taxon>campanulids</taxon>
        <taxon>Escalloniales</taxon>
        <taxon>Escalloniaceae</taxon>
        <taxon>Escallonia</taxon>
    </lineage>
</organism>
<reference evidence="3" key="1">
    <citation type="submission" date="2022-12" db="EMBL/GenBank/DDBJ databases">
        <title>Draft genome assemblies for two species of Escallonia (Escalloniales).</title>
        <authorList>
            <person name="Chanderbali A."/>
            <person name="Dervinis C."/>
            <person name="Anghel I."/>
            <person name="Soltis D."/>
            <person name="Soltis P."/>
            <person name="Zapata F."/>
        </authorList>
    </citation>
    <scope>NUCLEOTIDE SEQUENCE</scope>
    <source>
        <strain evidence="3">UCBG64.0493</strain>
        <tissue evidence="3">Leaf</tissue>
    </source>
</reference>
<dbReference type="PANTHER" id="PTHR33710:SF71">
    <property type="entry name" value="ENDONUCLEASE_EXONUCLEASE_PHOSPHATASE DOMAIN-CONTAINING PROTEIN"/>
    <property type="match status" value="1"/>
</dbReference>
<dbReference type="SUPFAM" id="SSF56219">
    <property type="entry name" value="DNase I-like"/>
    <property type="match status" value="1"/>
</dbReference>
<evidence type="ECO:0000259" key="2">
    <source>
        <dbReference type="Pfam" id="PF14392"/>
    </source>
</evidence>
<comment type="caution">
    <text evidence="3">The sequence shown here is derived from an EMBL/GenBank/DDBJ whole genome shotgun (WGS) entry which is preliminary data.</text>
</comment>
<proteinExistence type="predicted"/>
<evidence type="ECO:0000313" key="4">
    <source>
        <dbReference type="Proteomes" id="UP001188597"/>
    </source>
</evidence>
<dbReference type="Gene3D" id="3.60.10.10">
    <property type="entry name" value="Endonuclease/exonuclease/phosphatase"/>
    <property type="match status" value="1"/>
</dbReference>
<gene>
    <name evidence="3" type="ORF">RJ639_035636</name>
</gene>
<dbReference type="InterPro" id="IPR025836">
    <property type="entry name" value="Zn_knuckle_CX2CX4HX4C"/>
</dbReference>
<accession>A0AA88WPM7</accession>
<dbReference type="PANTHER" id="PTHR33710">
    <property type="entry name" value="BNAC02G09200D PROTEIN"/>
    <property type="match status" value="1"/>
</dbReference>
<feature type="domain" description="DUF4283" evidence="1">
    <location>
        <begin position="43"/>
        <end position="119"/>
    </location>
</feature>
<feature type="domain" description="Zinc knuckle CX2CX4HX4C" evidence="2">
    <location>
        <begin position="191"/>
        <end position="222"/>
    </location>
</feature>
<dbReference type="EMBL" id="JAVXUP010000291">
    <property type="protein sequence ID" value="KAK3031866.1"/>
    <property type="molecule type" value="Genomic_DNA"/>
</dbReference>
<name>A0AA88WPM7_9ASTE</name>
<protein>
    <recommendedName>
        <fullName evidence="5">DUF4283 domain-containing protein</fullName>
    </recommendedName>
</protein>
<dbReference type="InterPro" id="IPR036691">
    <property type="entry name" value="Endo/exonu/phosph_ase_sf"/>
</dbReference>
<evidence type="ECO:0000313" key="3">
    <source>
        <dbReference type="EMBL" id="KAK3031866.1"/>
    </source>
</evidence>
<sequence>MQPHNHQEINDLIAQTNCLKCSLEPLSLESNPDVPNPSTPSILVGKIINDKPLNRTGVKNTIFKAWNPPSGLKIREQDDHLLFTFNNSQDLQRILDRRPWSIMGTHLTLQPWPPDKSLQEVILNKSPFWVRIYGLPPNKMTRKNAAIIGDRIGSLLEIEESMLGRIGEKGFMRLKIDIDIEKAFPKGFVLKREGDKDSWIQFRYEKLPNFCFGCGHLGHVQKWSSGLCLAWKLGVDLEIVSASANLISGLVFSDPTDTPWMLTLGIGDFNEILAISDKRGGRPYASPSHRGFPSVMREKGLVDLGFSGNPFTWTNKRPFQANIRERLDRGLGNPQWRILFPNATIKHLPAILSDHNPISLNTVGSNQSGPKPFKFLSCWLRDSTCGLVTKIQVLSEAIDQTQKADPTIRNLVQEHNLQVALDEEFQREEAILWDRSRHQKITEGDRNTRFFHLTTIIRRRRNALDYIKHKGNWITDRKEIGKCFSDYFSQMYTSANPTIPPDLDNLILPSVSEEDNRMLCAIPSEQEISEAINHMGSNKAPRPDGMTALILLVLDKCI</sequence>
<dbReference type="InterPro" id="IPR025558">
    <property type="entry name" value="DUF4283"/>
</dbReference>
<dbReference type="Pfam" id="PF14392">
    <property type="entry name" value="zf-CCHC_4"/>
    <property type="match status" value="1"/>
</dbReference>
<keyword evidence="4" id="KW-1185">Reference proteome</keyword>